<accession>A0ABQ6D610</accession>
<dbReference type="Proteomes" id="UP001156881">
    <property type="component" value="Unassembled WGS sequence"/>
</dbReference>
<gene>
    <name evidence="1" type="ORF">GCM10007884_35530</name>
</gene>
<keyword evidence="2" id="KW-1185">Reference proteome</keyword>
<organism evidence="1 2">
    <name type="scientific">Methylobacterium brachythecii</name>
    <dbReference type="NCBI Taxonomy" id="1176177"/>
    <lineage>
        <taxon>Bacteria</taxon>
        <taxon>Pseudomonadati</taxon>
        <taxon>Pseudomonadota</taxon>
        <taxon>Alphaproteobacteria</taxon>
        <taxon>Hyphomicrobiales</taxon>
        <taxon>Methylobacteriaceae</taxon>
        <taxon>Methylobacterium</taxon>
    </lineage>
</organism>
<proteinExistence type="predicted"/>
<evidence type="ECO:0000313" key="1">
    <source>
        <dbReference type="EMBL" id="GLS45562.1"/>
    </source>
</evidence>
<evidence type="ECO:0000313" key="2">
    <source>
        <dbReference type="Proteomes" id="UP001156881"/>
    </source>
</evidence>
<protein>
    <submittedName>
        <fullName evidence="1">Uncharacterized protein</fullName>
    </submittedName>
</protein>
<name>A0ABQ6D610_9HYPH</name>
<comment type="caution">
    <text evidence="1">The sequence shown here is derived from an EMBL/GenBank/DDBJ whole genome shotgun (WGS) entry which is preliminary data.</text>
</comment>
<sequence>MPNRLAQTESTLATTDRLWRAEMKRHFGPDGVLLHGFGPDANGLEGTQLRTTHEARQRAIVEWRHERRS</sequence>
<dbReference type="EMBL" id="BSPG01000024">
    <property type="protein sequence ID" value="GLS45562.1"/>
    <property type="molecule type" value="Genomic_DNA"/>
</dbReference>
<reference evidence="2" key="1">
    <citation type="journal article" date="2019" name="Int. J. Syst. Evol. Microbiol.">
        <title>The Global Catalogue of Microorganisms (GCM) 10K type strain sequencing project: providing services to taxonomists for standard genome sequencing and annotation.</title>
        <authorList>
            <consortium name="The Broad Institute Genomics Platform"/>
            <consortium name="The Broad Institute Genome Sequencing Center for Infectious Disease"/>
            <person name="Wu L."/>
            <person name="Ma J."/>
        </authorList>
    </citation>
    <scope>NUCLEOTIDE SEQUENCE [LARGE SCALE GENOMIC DNA]</scope>
    <source>
        <strain evidence="2">NBRC 107710</strain>
    </source>
</reference>